<name>A0A382T2Y3_9ZZZZ</name>
<feature type="non-terminal residue" evidence="4">
    <location>
        <position position="139"/>
    </location>
</feature>
<proteinExistence type="predicted"/>
<dbReference type="GO" id="GO:0003676">
    <property type="term" value="F:nucleic acid binding"/>
    <property type="evidence" value="ECO:0007669"/>
    <property type="project" value="InterPro"/>
</dbReference>
<keyword evidence="2" id="KW-0436">Ligase</keyword>
<accession>A0A382T2Y3</accession>
<dbReference type="SUPFAM" id="SSF50249">
    <property type="entry name" value="Nucleic acid-binding proteins"/>
    <property type="match status" value="1"/>
</dbReference>
<dbReference type="Pfam" id="PF01336">
    <property type="entry name" value="tRNA_anti-codon"/>
    <property type="match status" value="1"/>
</dbReference>
<dbReference type="InterPro" id="IPR012340">
    <property type="entry name" value="NA-bd_OB-fold"/>
</dbReference>
<evidence type="ECO:0000259" key="3">
    <source>
        <dbReference type="Pfam" id="PF01336"/>
    </source>
</evidence>
<dbReference type="PANTHER" id="PTHR22594:SF34">
    <property type="entry name" value="ASPARAGINE--TRNA LIGASE, MITOCHONDRIAL-RELATED"/>
    <property type="match status" value="1"/>
</dbReference>
<reference evidence="4" key="1">
    <citation type="submission" date="2018-05" db="EMBL/GenBank/DDBJ databases">
        <authorList>
            <person name="Lanie J.A."/>
            <person name="Ng W.-L."/>
            <person name="Kazmierczak K.M."/>
            <person name="Andrzejewski T.M."/>
            <person name="Davidsen T.M."/>
            <person name="Wayne K.J."/>
            <person name="Tettelin H."/>
            <person name="Glass J.I."/>
            <person name="Rusch D."/>
            <person name="Podicherti R."/>
            <person name="Tsui H.-C.T."/>
            <person name="Winkler M.E."/>
        </authorList>
    </citation>
    <scope>NUCLEOTIDE SEQUENCE</scope>
</reference>
<sequence length="139" mass="15796">MIIRIENIADYVDQTITIQGWIYAKTGKGKLHFVQLRDGTGIAQCVVFQKEVTEEVFDVTQQLTQESSVLLTGTVRKDKRAPGVPGGYEVGVTDIQVLQSVNEYPITPKEHGAEFLLDRRHLWIRSSRQWAILRIRACI</sequence>
<gene>
    <name evidence="4" type="ORF">METZ01_LOCUS369026</name>
</gene>
<feature type="domain" description="OB" evidence="3">
    <location>
        <begin position="16"/>
        <end position="98"/>
    </location>
</feature>
<evidence type="ECO:0000256" key="2">
    <source>
        <dbReference type="ARBA" id="ARBA00023146"/>
    </source>
</evidence>
<organism evidence="4">
    <name type="scientific">marine metagenome</name>
    <dbReference type="NCBI Taxonomy" id="408172"/>
    <lineage>
        <taxon>unclassified sequences</taxon>
        <taxon>metagenomes</taxon>
        <taxon>ecological metagenomes</taxon>
    </lineage>
</organism>
<dbReference type="GO" id="GO:0004812">
    <property type="term" value="F:aminoacyl-tRNA ligase activity"/>
    <property type="evidence" value="ECO:0007669"/>
    <property type="project" value="UniProtKB-KW"/>
</dbReference>
<dbReference type="AlphaFoldDB" id="A0A382T2Y3"/>
<keyword evidence="1" id="KW-0648">Protein biosynthesis</keyword>
<keyword evidence="2" id="KW-0030">Aminoacyl-tRNA synthetase</keyword>
<dbReference type="GO" id="GO:0006421">
    <property type="term" value="P:asparaginyl-tRNA aminoacylation"/>
    <property type="evidence" value="ECO:0007669"/>
    <property type="project" value="TreeGrafter"/>
</dbReference>
<dbReference type="GO" id="GO:0005524">
    <property type="term" value="F:ATP binding"/>
    <property type="evidence" value="ECO:0007669"/>
    <property type="project" value="UniProtKB-KW"/>
</dbReference>
<dbReference type="EMBL" id="UINC01133313">
    <property type="protein sequence ID" value="SVD16172.1"/>
    <property type="molecule type" value="Genomic_DNA"/>
</dbReference>
<dbReference type="InterPro" id="IPR004365">
    <property type="entry name" value="NA-bd_OB_tRNA"/>
</dbReference>
<evidence type="ECO:0000256" key="1">
    <source>
        <dbReference type="ARBA" id="ARBA00022917"/>
    </source>
</evidence>
<evidence type="ECO:0000313" key="4">
    <source>
        <dbReference type="EMBL" id="SVD16172.1"/>
    </source>
</evidence>
<dbReference type="CDD" id="cd04323">
    <property type="entry name" value="AsnRS_cyto_like_N"/>
    <property type="match status" value="1"/>
</dbReference>
<protein>
    <recommendedName>
        <fullName evidence="3">OB domain-containing protein</fullName>
    </recommendedName>
</protein>
<dbReference type="Gene3D" id="2.40.50.140">
    <property type="entry name" value="Nucleic acid-binding proteins"/>
    <property type="match status" value="1"/>
</dbReference>
<dbReference type="PANTHER" id="PTHR22594">
    <property type="entry name" value="ASPARTYL/LYSYL-TRNA SYNTHETASE"/>
    <property type="match status" value="1"/>
</dbReference>